<keyword evidence="1" id="KW-0472">Membrane</keyword>
<evidence type="ECO:0000313" key="3">
    <source>
        <dbReference type="Proteomes" id="UP000053424"/>
    </source>
</evidence>
<name>A0A0C3CGC3_HEBCY</name>
<feature type="transmembrane region" description="Helical" evidence="1">
    <location>
        <begin position="290"/>
        <end position="311"/>
    </location>
</feature>
<evidence type="ECO:0000256" key="1">
    <source>
        <dbReference type="SAM" id="Phobius"/>
    </source>
</evidence>
<gene>
    <name evidence="2" type="ORF">M413DRAFT_444013</name>
</gene>
<dbReference type="HOGENOM" id="CLU_771631_0_0_1"/>
<keyword evidence="1" id="KW-1133">Transmembrane helix</keyword>
<dbReference type="OrthoDB" id="2901006at2759"/>
<sequence>MSPSATLFIDDSQVQYLCNSLQQKVAGSYYNNTWSTVENDDCSNGWFQYTFYGTGIHVSASVAQPGASYSVKIDEGPLETLSGDGSFDSPTLSDGKHTITYATGSKGFPSFDYLTVTAGDSTALNGQTLAVDDADSSITYSGNWATSPPSPISFDYSTSLYRDTTHWSSSVGDNIQFQFTGSSVSVFGIAAGIASGGNITASYTLDGNSKALNIPQGTLDSLPMVELFHADVQPGLHTLSINITSIQSPRALGIDFIAYNASFNSITSDPTVAAATNPGALHKSNVGAKVGAVLGALAGVGVLAGLSILLWRKYAVRRNKSQKFLLP</sequence>
<accession>A0A0C3CGC3</accession>
<protein>
    <submittedName>
        <fullName evidence="2">Uncharacterized protein</fullName>
    </submittedName>
</protein>
<dbReference type="AlphaFoldDB" id="A0A0C3CGC3"/>
<reference evidence="3" key="2">
    <citation type="submission" date="2015-01" db="EMBL/GenBank/DDBJ databases">
        <title>Evolutionary Origins and Diversification of the Mycorrhizal Mutualists.</title>
        <authorList>
            <consortium name="DOE Joint Genome Institute"/>
            <consortium name="Mycorrhizal Genomics Consortium"/>
            <person name="Kohler A."/>
            <person name="Kuo A."/>
            <person name="Nagy L.G."/>
            <person name="Floudas D."/>
            <person name="Copeland A."/>
            <person name="Barry K.W."/>
            <person name="Cichocki N."/>
            <person name="Veneault-Fourrey C."/>
            <person name="LaButti K."/>
            <person name="Lindquist E.A."/>
            <person name="Lipzen A."/>
            <person name="Lundell T."/>
            <person name="Morin E."/>
            <person name="Murat C."/>
            <person name="Riley R."/>
            <person name="Ohm R."/>
            <person name="Sun H."/>
            <person name="Tunlid A."/>
            <person name="Henrissat B."/>
            <person name="Grigoriev I.V."/>
            <person name="Hibbett D.S."/>
            <person name="Martin F."/>
        </authorList>
    </citation>
    <scope>NUCLEOTIDE SEQUENCE [LARGE SCALE GENOMIC DNA]</scope>
    <source>
        <strain evidence="3">h7</strain>
    </source>
</reference>
<evidence type="ECO:0000313" key="2">
    <source>
        <dbReference type="EMBL" id="KIM43204.1"/>
    </source>
</evidence>
<keyword evidence="1" id="KW-0812">Transmembrane</keyword>
<proteinExistence type="predicted"/>
<dbReference type="Gene3D" id="2.60.120.260">
    <property type="entry name" value="Galactose-binding domain-like"/>
    <property type="match status" value="2"/>
</dbReference>
<dbReference type="Proteomes" id="UP000053424">
    <property type="component" value="Unassembled WGS sequence"/>
</dbReference>
<reference evidence="2 3" key="1">
    <citation type="submission" date="2014-04" db="EMBL/GenBank/DDBJ databases">
        <authorList>
            <consortium name="DOE Joint Genome Institute"/>
            <person name="Kuo A."/>
            <person name="Gay G."/>
            <person name="Dore J."/>
            <person name="Kohler A."/>
            <person name="Nagy L.G."/>
            <person name="Floudas D."/>
            <person name="Copeland A."/>
            <person name="Barry K.W."/>
            <person name="Cichocki N."/>
            <person name="Veneault-Fourrey C."/>
            <person name="LaButti K."/>
            <person name="Lindquist E.A."/>
            <person name="Lipzen A."/>
            <person name="Lundell T."/>
            <person name="Morin E."/>
            <person name="Murat C."/>
            <person name="Sun H."/>
            <person name="Tunlid A."/>
            <person name="Henrissat B."/>
            <person name="Grigoriev I.V."/>
            <person name="Hibbett D.S."/>
            <person name="Martin F."/>
            <person name="Nordberg H.P."/>
            <person name="Cantor M.N."/>
            <person name="Hua S.X."/>
        </authorList>
    </citation>
    <scope>NUCLEOTIDE SEQUENCE [LARGE SCALE GENOMIC DNA]</scope>
    <source>
        <strain evidence="3">h7</strain>
    </source>
</reference>
<dbReference type="EMBL" id="KN831776">
    <property type="protein sequence ID" value="KIM43204.1"/>
    <property type="molecule type" value="Genomic_DNA"/>
</dbReference>
<keyword evidence="3" id="KW-1185">Reference proteome</keyword>
<organism evidence="2 3">
    <name type="scientific">Hebeloma cylindrosporum</name>
    <dbReference type="NCBI Taxonomy" id="76867"/>
    <lineage>
        <taxon>Eukaryota</taxon>
        <taxon>Fungi</taxon>
        <taxon>Dikarya</taxon>
        <taxon>Basidiomycota</taxon>
        <taxon>Agaricomycotina</taxon>
        <taxon>Agaricomycetes</taxon>
        <taxon>Agaricomycetidae</taxon>
        <taxon>Agaricales</taxon>
        <taxon>Agaricineae</taxon>
        <taxon>Hymenogastraceae</taxon>
        <taxon>Hebeloma</taxon>
    </lineage>
</organism>